<proteinExistence type="predicted"/>
<feature type="chain" id="PRO_5028951731" evidence="2">
    <location>
        <begin position="19"/>
        <end position="1084"/>
    </location>
</feature>
<feature type="region of interest" description="Disordered" evidence="1">
    <location>
        <begin position="1057"/>
        <end position="1084"/>
    </location>
</feature>
<dbReference type="Proteomes" id="UP000322000">
    <property type="component" value="Chromosome 8"/>
</dbReference>
<feature type="region of interest" description="Disordered" evidence="1">
    <location>
        <begin position="695"/>
        <end position="723"/>
    </location>
</feature>
<feature type="compositionally biased region" description="Polar residues" evidence="1">
    <location>
        <begin position="589"/>
        <end position="604"/>
    </location>
</feature>
<feature type="compositionally biased region" description="Polar residues" evidence="1">
    <location>
        <begin position="312"/>
        <end position="352"/>
    </location>
</feature>
<feature type="signal peptide" evidence="2">
    <location>
        <begin position="1"/>
        <end position="18"/>
    </location>
</feature>
<feature type="region of interest" description="Disordered" evidence="1">
    <location>
        <begin position="840"/>
        <end position="861"/>
    </location>
</feature>
<feature type="region of interest" description="Disordered" evidence="1">
    <location>
        <begin position="577"/>
        <end position="604"/>
    </location>
</feature>
<dbReference type="GeneID" id="113496569"/>
<keyword evidence="3" id="KW-1185">Reference proteome</keyword>
<reference evidence="4" key="1">
    <citation type="submission" date="2025-08" db="UniProtKB">
        <authorList>
            <consortium name="RefSeq"/>
        </authorList>
    </citation>
    <scope>IDENTIFICATION</scope>
</reference>
<feature type="compositionally biased region" description="Polar residues" evidence="1">
    <location>
        <begin position="942"/>
        <end position="958"/>
    </location>
</feature>
<evidence type="ECO:0000313" key="4">
    <source>
        <dbReference type="RefSeq" id="XP_026731632.1"/>
    </source>
</evidence>
<name>A0A7E5VTP3_TRINI</name>
<feature type="compositionally biased region" description="Low complexity" evidence="1">
    <location>
        <begin position="1057"/>
        <end position="1076"/>
    </location>
</feature>
<sequence>MMELTCAFILIFASLVSATPYGYGVKGGASAKAESSASAGAFGGVGDVPALPLGVGYSGSFSKSSASSSSSSSASSSSSSSSFSYSGSGAPSALGFGANHGAQGNVGCASGNCQNAGPHGIHGSSANAAAVAGASAGAISGTGCQGEGKGCDLDSKKCPTGRCSPKIVTGLPSTDSDETKCPGGNCGYDTENSASPDNDIRVVPDGSGSTYNSGDKTAPEYNKDGSACNYGNCGANASGKQPSSNTPSTHLETPKLGSKCNSGNCESTPDKTGQDTPPSSYNVPIHGTYDSEGGQKPACDGVKCENQPKRGYSSSQTNSLSTNYLKPQLSTDHYDTNGQSSADKQNPKNCGGSNCAGEPGQNLGSPSTSKPDNGNYGNHPADSPLHSNGCKTLNCSPYPTIPGASYVTPGLIGAGPTHNLNPSDNKLPAYTGGFGGPAGLFKPNENNVGAIPSGYPSHSHPSSSPHVPSYGSSSVGCNGPNCADNSLTSPGKPAQPSFGVNQPAEVSHPSEKLPPYTGGFGGPPGMLKPNDYNIHTSVPNNPNYAHPTSTSYNKQPSSSNYPAAGCNTPNCDGHYPTPAAGAPFHPSTAPGQFATTKPTAGYNSPNEKLPAYTGGFGAPSGVLKPSQYFTPTAGTGSGSYNSPSISGHGAGCNTPNCYPVTGTTGATGNAQPDVTSANKPYSGYPTGAPSYSGGYNKPSVEITPPAVSPSYTNNQSPPSPGSYTTGCKTGNCATYPTSSAAADANAQAGAFGKPSSEPSTGKLPQYTGSFGGPSGTLKPNENVYHTPTSSIPSSSCKTPNCGSTPPLTSDIHAGSHGNVKPSELPPYTGGFGGASGFLRPNEYTKPSGHPAPYDTHKPLAPNDAGKPGVACTSGACNTLGSQGSAAHNDAQGHNSVHGAQATASASDDTKSIPYTGGFGGPPGVLKPYDNGEIPSPKGNGQHPGSSTGGNYNSPSSNVHLPHKTNDDSTNGPAGTAGQSGEHPAGSQAGSAAGSYSGAAAGAAAGGLYNKPGSNYNGAGNVKGGSPCGGGCGGDGLHGGKSLAGAAAAAKSQASAGAYGGSFASSSASAHASAGAYTKGGYGKR</sequence>
<gene>
    <name evidence="4" type="primary">LOC113496569</name>
</gene>
<dbReference type="KEGG" id="tnl:113496569"/>
<feature type="region of interest" description="Disordered" evidence="1">
    <location>
        <begin position="239"/>
        <end position="383"/>
    </location>
</feature>
<evidence type="ECO:0000256" key="2">
    <source>
        <dbReference type="SAM" id="SignalP"/>
    </source>
</evidence>
<feature type="compositionally biased region" description="Polar residues" evidence="1">
    <location>
        <begin position="709"/>
        <end position="723"/>
    </location>
</feature>
<protein>
    <submittedName>
        <fullName evidence="4">Collagen alpha-1(I) chain-like</fullName>
    </submittedName>
</protein>
<dbReference type="InParanoid" id="A0A7E5VTP3"/>
<feature type="compositionally biased region" description="Polar residues" evidence="1">
    <location>
        <begin position="533"/>
        <end position="561"/>
    </location>
</feature>
<feature type="region of interest" description="Disordered" evidence="1">
    <location>
        <begin position="746"/>
        <end position="778"/>
    </location>
</feature>
<feature type="region of interest" description="Disordered" evidence="1">
    <location>
        <begin position="192"/>
        <end position="218"/>
    </location>
</feature>
<feature type="region of interest" description="Disordered" evidence="1">
    <location>
        <begin position="445"/>
        <end position="561"/>
    </location>
</feature>
<accession>A0A7E5VTP3</accession>
<keyword evidence="2" id="KW-0732">Signal</keyword>
<feature type="compositionally biased region" description="Low complexity" evidence="1">
    <location>
        <begin position="452"/>
        <end position="476"/>
    </location>
</feature>
<dbReference type="OrthoDB" id="8037009at2759"/>
<evidence type="ECO:0000256" key="1">
    <source>
        <dbReference type="SAM" id="MobiDB-lite"/>
    </source>
</evidence>
<feature type="compositionally biased region" description="Polar residues" evidence="1">
    <location>
        <begin position="362"/>
        <end position="376"/>
    </location>
</feature>
<feature type="compositionally biased region" description="Low complexity" evidence="1">
    <location>
        <begin position="984"/>
        <end position="997"/>
    </location>
</feature>
<organism evidence="3 4">
    <name type="scientific">Trichoplusia ni</name>
    <name type="common">Cabbage looper</name>
    <dbReference type="NCBI Taxonomy" id="7111"/>
    <lineage>
        <taxon>Eukaryota</taxon>
        <taxon>Metazoa</taxon>
        <taxon>Ecdysozoa</taxon>
        <taxon>Arthropoda</taxon>
        <taxon>Hexapoda</taxon>
        <taxon>Insecta</taxon>
        <taxon>Pterygota</taxon>
        <taxon>Neoptera</taxon>
        <taxon>Endopterygota</taxon>
        <taxon>Lepidoptera</taxon>
        <taxon>Glossata</taxon>
        <taxon>Ditrysia</taxon>
        <taxon>Noctuoidea</taxon>
        <taxon>Noctuidae</taxon>
        <taxon>Plusiinae</taxon>
        <taxon>Trichoplusia</taxon>
    </lineage>
</organism>
<dbReference type="AlphaFoldDB" id="A0A7E5VTP3"/>
<feature type="compositionally biased region" description="Polar residues" evidence="1">
    <location>
        <begin position="967"/>
        <end position="978"/>
    </location>
</feature>
<feature type="region of interest" description="Disordered" evidence="1">
    <location>
        <begin position="882"/>
        <end position="997"/>
    </location>
</feature>
<dbReference type="RefSeq" id="XP_026731632.1">
    <property type="nucleotide sequence ID" value="XM_026875831.1"/>
</dbReference>
<feature type="compositionally biased region" description="Polar residues" evidence="1">
    <location>
        <begin position="239"/>
        <end position="251"/>
    </location>
</feature>
<evidence type="ECO:0000313" key="3">
    <source>
        <dbReference type="Proteomes" id="UP000322000"/>
    </source>
</evidence>